<protein>
    <recommendedName>
        <fullName evidence="1">non-specific serine/threonine protein kinase</fullName>
        <ecNumber evidence="1">2.7.11.1</ecNumber>
    </recommendedName>
</protein>
<evidence type="ECO:0000256" key="10">
    <source>
        <dbReference type="SAM" id="MobiDB-lite"/>
    </source>
</evidence>
<evidence type="ECO:0000256" key="6">
    <source>
        <dbReference type="ARBA" id="ARBA00022840"/>
    </source>
</evidence>
<dbReference type="InterPro" id="IPR008271">
    <property type="entry name" value="Ser/Thr_kinase_AS"/>
</dbReference>
<dbReference type="Proteomes" id="UP000044602">
    <property type="component" value="Unassembled WGS sequence"/>
</dbReference>
<proteinExistence type="predicted"/>
<keyword evidence="3" id="KW-0808">Transferase</keyword>
<feature type="region of interest" description="Disordered" evidence="10">
    <location>
        <begin position="209"/>
        <end position="284"/>
    </location>
</feature>
<evidence type="ECO:0000259" key="11">
    <source>
        <dbReference type="PROSITE" id="PS50011"/>
    </source>
</evidence>
<dbReference type="PANTHER" id="PTHR45998:SF2">
    <property type="entry name" value="SERINE_THREONINE-PROTEIN KINASE 16"/>
    <property type="match status" value="1"/>
</dbReference>
<dbReference type="GO" id="GO:0005794">
    <property type="term" value="C:Golgi apparatus"/>
    <property type="evidence" value="ECO:0007669"/>
    <property type="project" value="TreeGrafter"/>
</dbReference>
<evidence type="ECO:0000256" key="7">
    <source>
        <dbReference type="ARBA" id="ARBA00047899"/>
    </source>
</evidence>
<dbReference type="GO" id="GO:0006624">
    <property type="term" value="P:vacuolar protein processing"/>
    <property type="evidence" value="ECO:0007669"/>
    <property type="project" value="TreeGrafter"/>
</dbReference>
<dbReference type="PROSITE" id="PS50011">
    <property type="entry name" value="PROTEIN_KINASE_DOM"/>
    <property type="match status" value="1"/>
</dbReference>
<organism evidence="12 13">
    <name type="scientific">Verticillium longisporum</name>
    <name type="common">Verticillium dahliae var. longisporum</name>
    <dbReference type="NCBI Taxonomy" id="100787"/>
    <lineage>
        <taxon>Eukaryota</taxon>
        <taxon>Fungi</taxon>
        <taxon>Dikarya</taxon>
        <taxon>Ascomycota</taxon>
        <taxon>Pezizomycotina</taxon>
        <taxon>Sordariomycetes</taxon>
        <taxon>Hypocreomycetidae</taxon>
        <taxon>Glomerellales</taxon>
        <taxon>Plectosphaerellaceae</taxon>
        <taxon>Verticillium</taxon>
    </lineage>
</organism>
<feature type="non-terminal residue" evidence="12">
    <location>
        <position position="313"/>
    </location>
</feature>
<evidence type="ECO:0000313" key="13">
    <source>
        <dbReference type="Proteomes" id="UP000044602"/>
    </source>
</evidence>
<reference evidence="12 13" key="1">
    <citation type="submission" date="2015-05" db="EMBL/GenBank/DDBJ databases">
        <authorList>
            <person name="Wang D.B."/>
            <person name="Wang M."/>
        </authorList>
    </citation>
    <scope>NUCLEOTIDE SEQUENCE [LARGE SCALE GENOMIC DNA]</scope>
    <source>
        <strain evidence="12">VL1</strain>
    </source>
</reference>
<evidence type="ECO:0000256" key="2">
    <source>
        <dbReference type="ARBA" id="ARBA00022527"/>
    </source>
</evidence>
<dbReference type="GO" id="GO:0005773">
    <property type="term" value="C:vacuole"/>
    <property type="evidence" value="ECO:0007669"/>
    <property type="project" value="GOC"/>
</dbReference>
<feature type="compositionally biased region" description="Polar residues" evidence="10">
    <location>
        <begin position="1"/>
        <end position="12"/>
    </location>
</feature>
<keyword evidence="4" id="KW-0547">Nucleotide-binding</keyword>
<dbReference type="InterPro" id="IPR000719">
    <property type="entry name" value="Prot_kinase_dom"/>
</dbReference>
<dbReference type="GO" id="GO:0004674">
    <property type="term" value="F:protein serine/threonine kinase activity"/>
    <property type="evidence" value="ECO:0007669"/>
    <property type="project" value="UniProtKB-KW"/>
</dbReference>
<dbReference type="InterPro" id="IPR011009">
    <property type="entry name" value="Kinase-like_dom_sf"/>
</dbReference>
<gene>
    <name evidence="12" type="ORF">BN1708_016344</name>
</gene>
<evidence type="ECO:0000256" key="4">
    <source>
        <dbReference type="ARBA" id="ARBA00022741"/>
    </source>
</evidence>
<dbReference type="STRING" id="100787.A0A0G4MKE7"/>
<dbReference type="EMBL" id="CVQH01023095">
    <property type="protein sequence ID" value="CRK34654.1"/>
    <property type="molecule type" value="Genomic_DNA"/>
</dbReference>
<feature type="domain" description="Protein kinase" evidence="11">
    <location>
        <begin position="61"/>
        <end position="313"/>
    </location>
</feature>
<keyword evidence="5" id="KW-0418">Kinase</keyword>
<evidence type="ECO:0000256" key="9">
    <source>
        <dbReference type="SAM" id="Coils"/>
    </source>
</evidence>
<name>A0A0G4MKE7_VERLO</name>
<dbReference type="PROSITE" id="PS00108">
    <property type="entry name" value="PROTEIN_KINASE_ST"/>
    <property type="match status" value="1"/>
</dbReference>
<comment type="catalytic activity">
    <reaction evidence="8">
        <text>L-seryl-[protein] + ATP = O-phospho-L-seryl-[protein] + ADP + H(+)</text>
        <dbReference type="Rhea" id="RHEA:17989"/>
        <dbReference type="Rhea" id="RHEA-COMP:9863"/>
        <dbReference type="Rhea" id="RHEA-COMP:11604"/>
        <dbReference type="ChEBI" id="CHEBI:15378"/>
        <dbReference type="ChEBI" id="CHEBI:29999"/>
        <dbReference type="ChEBI" id="CHEBI:30616"/>
        <dbReference type="ChEBI" id="CHEBI:83421"/>
        <dbReference type="ChEBI" id="CHEBI:456216"/>
        <dbReference type="EC" id="2.7.11.1"/>
    </reaction>
</comment>
<dbReference type="AlphaFoldDB" id="A0A0G4MKE7"/>
<keyword evidence="2" id="KW-0723">Serine/threonine-protein kinase</keyword>
<dbReference type="GO" id="GO:0032889">
    <property type="term" value="P:regulation of vacuole fusion, non-autophagic"/>
    <property type="evidence" value="ECO:0007669"/>
    <property type="project" value="TreeGrafter"/>
</dbReference>
<dbReference type="GO" id="GO:0005524">
    <property type="term" value="F:ATP binding"/>
    <property type="evidence" value="ECO:0007669"/>
    <property type="project" value="UniProtKB-KW"/>
</dbReference>
<evidence type="ECO:0000256" key="1">
    <source>
        <dbReference type="ARBA" id="ARBA00012513"/>
    </source>
</evidence>
<dbReference type="Gene3D" id="1.10.510.10">
    <property type="entry name" value="Transferase(Phosphotransferase) domain 1"/>
    <property type="match status" value="2"/>
</dbReference>
<evidence type="ECO:0000256" key="8">
    <source>
        <dbReference type="ARBA" id="ARBA00048679"/>
    </source>
</evidence>
<keyword evidence="13" id="KW-1185">Reference proteome</keyword>
<feature type="coiled-coil region" evidence="9">
    <location>
        <begin position="37"/>
        <end position="100"/>
    </location>
</feature>
<dbReference type="InterPro" id="IPR052239">
    <property type="entry name" value="Ser/Thr-specific_kinases"/>
</dbReference>
<comment type="catalytic activity">
    <reaction evidence="7">
        <text>L-threonyl-[protein] + ATP = O-phospho-L-threonyl-[protein] + ADP + H(+)</text>
        <dbReference type="Rhea" id="RHEA:46608"/>
        <dbReference type="Rhea" id="RHEA-COMP:11060"/>
        <dbReference type="Rhea" id="RHEA-COMP:11605"/>
        <dbReference type="ChEBI" id="CHEBI:15378"/>
        <dbReference type="ChEBI" id="CHEBI:30013"/>
        <dbReference type="ChEBI" id="CHEBI:30616"/>
        <dbReference type="ChEBI" id="CHEBI:61977"/>
        <dbReference type="ChEBI" id="CHEBI:456216"/>
        <dbReference type="EC" id="2.7.11.1"/>
    </reaction>
</comment>
<evidence type="ECO:0000256" key="3">
    <source>
        <dbReference type="ARBA" id="ARBA00022679"/>
    </source>
</evidence>
<dbReference type="PANTHER" id="PTHR45998">
    <property type="entry name" value="SERINE/THREONINE-PROTEIN KINASE 16"/>
    <property type="match status" value="1"/>
</dbReference>
<sequence length="313" mass="34130">MESSLTELQTLMENPDALRPRRNSLDDKDSTQLRAILREKNEKIAMLTAEFDAHRADFRSTIDTLEMASTETERVYEKRIEELMQEIRDHESRTDDVDSAQYALKKIRCPFGAESVAQAMREVDAYRLFGRTPGIIHAVDHAVASERGGGGDDPGAKTVYVLLPYYKRGNLQDLINANAVNNATFPERRLMLLFLGVCRALREMHHYTGTAGAPAPGAPSEPMEMGHGDEDDQGHGPRRGRAGVPDDEDAEAQEAPLMAPATHASSQPGGGGPPTSYAHRDIKPGNIMITDSGNAPILMDLGSLAASPLPITS</sequence>
<dbReference type="SUPFAM" id="SSF56112">
    <property type="entry name" value="Protein kinase-like (PK-like)"/>
    <property type="match status" value="1"/>
</dbReference>
<accession>A0A0G4MKE7</accession>
<feature type="compositionally biased region" description="Basic and acidic residues" evidence="10">
    <location>
        <begin position="16"/>
        <end position="29"/>
    </location>
</feature>
<dbReference type="EC" id="2.7.11.1" evidence="1"/>
<keyword evidence="9" id="KW-0175">Coiled coil</keyword>
<keyword evidence="6" id="KW-0067">ATP-binding</keyword>
<evidence type="ECO:0000256" key="5">
    <source>
        <dbReference type="ARBA" id="ARBA00022777"/>
    </source>
</evidence>
<feature type="region of interest" description="Disordered" evidence="10">
    <location>
        <begin position="1"/>
        <end position="29"/>
    </location>
</feature>
<evidence type="ECO:0000313" key="12">
    <source>
        <dbReference type="EMBL" id="CRK34654.1"/>
    </source>
</evidence>